<keyword evidence="1" id="KW-0472">Membrane</keyword>
<sequence length="120" mass="14107">MDQEHTTFMHWERLLFRIYLSIVGFGFVILGVMYYVNDMIREISRAFSSIVVILIASTIIYFFVSLVRMIKYYISVRKNDETATIWRSVTTFLTSPIAFIFYYVLLFIMLLSTASCTYTG</sequence>
<accession>A0A7L7KTR4</accession>
<evidence type="ECO:0008006" key="4">
    <source>
        <dbReference type="Google" id="ProtNLM"/>
    </source>
</evidence>
<evidence type="ECO:0000313" key="2">
    <source>
        <dbReference type="EMBL" id="QMS85819.1"/>
    </source>
</evidence>
<dbReference type="Proteomes" id="UP000514720">
    <property type="component" value="Chromosome"/>
</dbReference>
<keyword evidence="1" id="KW-0812">Transmembrane</keyword>
<dbReference type="KEGG" id="xcl:G4Z02_08695"/>
<keyword evidence="1" id="KW-1133">Transmembrane helix</keyword>
<dbReference type="EMBL" id="CP048914">
    <property type="protein sequence ID" value="QMS85819.1"/>
    <property type="molecule type" value="Genomic_DNA"/>
</dbReference>
<evidence type="ECO:0000256" key="1">
    <source>
        <dbReference type="SAM" id="Phobius"/>
    </source>
</evidence>
<dbReference type="AlphaFoldDB" id="A0A7L7KTR4"/>
<organism evidence="2 3">
    <name type="scientific">Candidatus Xianfuyuplasma coldseepsis</name>
    <dbReference type="NCBI Taxonomy" id="2782163"/>
    <lineage>
        <taxon>Bacteria</taxon>
        <taxon>Bacillati</taxon>
        <taxon>Mycoplasmatota</taxon>
        <taxon>Mollicutes</taxon>
        <taxon>Candidatus Izemoplasmatales</taxon>
        <taxon>Candidatus Izemoplasmataceae</taxon>
        <taxon>Candidatus Xianfuyuplasma</taxon>
    </lineage>
</organism>
<protein>
    <recommendedName>
        <fullName evidence="4">Transmembrane protein</fullName>
    </recommendedName>
</protein>
<name>A0A7L7KTR4_9MOLU</name>
<feature type="transmembrane region" description="Helical" evidence="1">
    <location>
        <begin position="14"/>
        <end position="35"/>
    </location>
</feature>
<gene>
    <name evidence="2" type="ORF">G4Z02_08695</name>
</gene>
<feature type="transmembrane region" description="Helical" evidence="1">
    <location>
        <begin position="88"/>
        <end position="111"/>
    </location>
</feature>
<reference evidence="2 3" key="1">
    <citation type="submission" date="2020-02" db="EMBL/GenBank/DDBJ databases">
        <authorList>
            <person name="Zheng R.K."/>
            <person name="Sun C.M."/>
        </authorList>
    </citation>
    <scope>NUCLEOTIDE SEQUENCE [LARGE SCALE GENOMIC DNA]</scope>
    <source>
        <strain evidence="3">zrk13</strain>
    </source>
</reference>
<evidence type="ECO:0000313" key="3">
    <source>
        <dbReference type="Proteomes" id="UP000514720"/>
    </source>
</evidence>
<dbReference type="RefSeq" id="WP_258877629.1">
    <property type="nucleotide sequence ID" value="NZ_CP048914.1"/>
</dbReference>
<feature type="transmembrane region" description="Helical" evidence="1">
    <location>
        <begin position="47"/>
        <end position="67"/>
    </location>
</feature>
<keyword evidence="3" id="KW-1185">Reference proteome</keyword>
<proteinExistence type="predicted"/>